<keyword evidence="3" id="KW-1185">Reference proteome</keyword>
<protein>
    <recommendedName>
        <fullName evidence="4">Secreted protein</fullName>
    </recommendedName>
</protein>
<evidence type="ECO:0000313" key="2">
    <source>
        <dbReference type="EMBL" id="KAK3683935.1"/>
    </source>
</evidence>
<gene>
    <name evidence="2" type="ORF">B0T22DRAFT_266344</name>
</gene>
<evidence type="ECO:0000313" key="3">
    <source>
        <dbReference type="Proteomes" id="UP001270362"/>
    </source>
</evidence>
<dbReference type="AlphaFoldDB" id="A0AAE1C9A8"/>
<name>A0AAE1C9A8_9PEZI</name>
<organism evidence="2 3">
    <name type="scientific">Podospora appendiculata</name>
    <dbReference type="NCBI Taxonomy" id="314037"/>
    <lineage>
        <taxon>Eukaryota</taxon>
        <taxon>Fungi</taxon>
        <taxon>Dikarya</taxon>
        <taxon>Ascomycota</taxon>
        <taxon>Pezizomycotina</taxon>
        <taxon>Sordariomycetes</taxon>
        <taxon>Sordariomycetidae</taxon>
        <taxon>Sordariales</taxon>
        <taxon>Podosporaceae</taxon>
        <taxon>Podospora</taxon>
    </lineage>
</organism>
<dbReference type="Proteomes" id="UP001270362">
    <property type="component" value="Unassembled WGS sequence"/>
</dbReference>
<dbReference type="EMBL" id="JAULSO010000004">
    <property type="protein sequence ID" value="KAK3683935.1"/>
    <property type="molecule type" value="Genomic_DNA"/>
</dbReference>
<feature type="chain" id="PRO_5042029385" description="Secreted protein" evidence="1">
    <location>
        <begin position="22"/>
        <end position="146"/>
    </location>
</feature>
<evidence type="ECO:0000256" key="1">
    <source>
        <dbReference type="SAM" id="SignalP"/>
    </source>
</evidence>
<sequence length="146" mass="16355">MCLRCATVAFVKAVLIGRVSPSHPYPRVFVQSIQLEKARTPARPGDMLAVTLQTRIRVLRDQTGRKIDRPERERPGLICLLPWAGSHALLFFMTVDSAAGCGCELHVRQNTQTTDVTFFFSCLCRPPPVRTGFLDVSCRQLNRLVS</sequence>
<keyword evidence="1" id="KW-0732">Signal</keyword>
<accession>A0AAE1C9A8</accession>
<reference evidence="2" key="2">
    <citation type="submission" date="2023-06" db="EMBL/GenBank/DDBJ databases">
        <authorList>
            <consortium name="Lawrence Berkeley National Laboratory"/>
            <person name="Haridas S."/>
            <person name="Hensen N."/>
            <person name="Bonometti L."/>
            <person name="Westerberg I."/>
            <person name="Brannstrom I.O."/>
            <person name="Guillou S."/>
            <person name="Cros-Aarteil S."/>
            <person name="Calhoun S."/>
            <person name="Kuo A."/>
            <person name="Mondo S."/>
            <person name="Pangilinan J."/>
            <person name="Riley R."/>
            <person name="Labutti K."/>
            <person name="Andreopoulos B."/>
            <person name="Lipzen A."/>
            <person name="Chen C."/>
            <person name="Yanf M."/>
            <person name="Daum C."/>
            <person name="Ng V."/>
            <person name="Clum A."/>
            <person name="Steindorff A."/>
            <person name="Ohm R."/>
            <person name="Martin F."/>
            <person name="Silar P."/>
            <person name="Natvig D."/>
            <person name="Lalanne C."/>
            <person name="Gautier V."/>
            <person name="Ament-Velasquez S.L."/>
            <person name="Kruys A."/>
            <person name="Hutchinson M.I."/>
            <person name="Powell A.J."/>
            <person name="Barry K."/>
            <person name="Miller A.N."/>
            <person name="Grigoriev I.V."/>
            <person name="Debuchy R."/>
            <person name="Gladieux P."/>
            <person name="Thoren M.H."/>
            <person name="Johannesson H."/>
        </authorList>
    </citation>
    <scope>NUCLEOTIDE SEQUENCE</scope>
    <source>
        <strain evidence="2">CBS 314.62</strain>
    </source>
</reference>
<reference evidence="2" key="1">
    <citation type="journal article" date="2023" name="Mol. Phylogenet. Evol.">
        <title>Genome-scale phylogeny and comparative genomics of the fungal order Sordariales.</title>
        <authorList>
            <person name="Hensen N."/>
            <person name="Bonometti L."/>
            <person name="Westerberg I."/>
            <person name="Brannstrom I.O."/>
            <person name="Guillou S."/>
            <person name="Cros-Aarteil S."/>
            <person name="Calhoun S."/>
            <person name="Haridas S."/>
            <person name="Kuo A."/>
            <person name="Mondo S."/>
            <person name="Pangilinan J."/>
            <person name="Riley R."/>
            <person name="LaButti K."/>
            <person name="Andreopoulos B."/>
            <person name="Lipzen A."/>
            <person name="Chen C."/>
            <person name="Yan M."/>
            <person name="Daum C."/>
            <person name="Ng V."/>
            <person name="Clum A."/>
            <person name="Steindorff A."/>
            <person name="Ohm R.A."/>
            <person name="Martin F."/>
            <person name="Silar P."/>
            <person name="Natvig D.O."/>
            <person name="Lalanne C."/>
            <person name="Gautier V."/>
            <person name="Ament-Velasquez S.L."/>
            <person name="Kruys A."/>
            <person name="Hutchinson M.I."/>
            <person name="Powell A.J."/>
            <person name="Barry K."/>
            <person name="Miller A.N."/>
            <person name="Grigoriev I.V."/>
            <person name="Debuchy R."/>
            <person name="Gladieux P."/>
            <person name="Hiltunen Thoren M."/>
            <person name="Johannesson H."/>
        </authorList>
    </citation>
    <scope>NUCLEOTIDE SEQUENCE</scope>
    <source>
        <strain evidence="2">CBS 314.62</strain>
    </source>
</reference>
<evidence type="ECO:0008006" key="4">
    <source>
        <dbReference type="Google" id="ProtNLM"/>
    </source>
</evidence>
<proteinExistence type="predicted"/>
<feature type="signal peptide" evidence="1">
    <location>
        <begin position="1"/>
        <end position="21"/>
    </location>
</feature>
<comment type="caution">
    <text evidence="2">The sequence shown here is derived from an EMBL/GenBank/DDBJ whole genome shotgun (WGS) entry which is preliminary data.</text>
</comment>